<comment type="caution">
    <text evidence="2">The sequence shown here is derived from an EMBL/GenBank/DDBJ whole genome shotgun (WGS) entry which is preliminary data.</text>
</comment>
<dbReference type="EMBL" id="ADKX01000008">
    <property type="protein sequence ID" value="EFW06136.1"/>
    <property type="molecule type" value="Genomic_DNA"/>
</dbReference>
<dbReference type="Pfam" id="PF08281">
    <property type="entry name" value="Sigma70_r4_2"/>
    <property type="match status" value="1"/>
</dbReference>
<keyword evidence="3" id="KW-1185">Reference proteome</keyword>
<evidence type="ECO:0000313" key="3">
    <source>
        <dbReference type="Proteomes" id="UP000003157"/>
    </source>
</evidence>
<dbReference type="InterPro" id="IPR013249">
    <property type="entry name" value="RNA_pol_sigma70_r4_t2"/>
</dbReference>
<organism evidence="2 3">
    <name type="scientific">Coprobacillus cateniformis</name>
    <dbReference type="NCBI Taxonomy" id="100884"/>
    <lineage>
        <taxon>Bacteria</taxon>
        <taxon>Bacillati</taxon>
        <taxon>Bacillota</taxon>
        <taxon>Erysipelotrichia</taxon>
        <taxon>Erysipelotrichales</taxon>
        <taxon>Coprobacillaceae</taxon>
        <taxon>Coprobacillus</taxon>
    </lineage>
</organism>
<gene>
    <name evidence="2" type="ORF">HMPREF9488_00596</name>
</gene>
<accession>E7G758</accession>
<sequence>MGFNYQKELIKWNQWKKQEEELLKALNVDDNIIKQLYDYDWEMFKTERRIRGRQDTTINTVLNNIPYYDKKEINTIDDLLSEIENEALFNYLSTIDKETLTIILLKIFGYSTHEISEILSLSHSSIYKKIHRLRKKLKNFKKVSKISCSNCLYSEGVKKDLLYIAL</sequence>
<dbReference type="GO" id="GO:0003677">
    <property type="term" value="F:DNA binding"/>
    <property type="evidence" value="ECO:0007669"/>
    <property type="project" value="InterPro"/>
</dbReference>
<evidence type="ECO:0000259" key="1">
    <source>
        <dbReference type="Pfam" id="PF08281"/>
    </source>
</evidence>
<dbReference type="InterPro" id="IPR013324">
    <property type="entry name" value="RNA_pol_sigma_r3/r4-like"/>
</dbReference>
<reference evidence="2 3" key="1">
    <citation type="submission" date="2010-12" db="EMBL/GenBank/DDBJ databases">
        <title>The Genome Sequence of Coprobacillus sp. strain 29_1.</title>
        <authorList>
            <consortium name="The Broad Institute Genome Sequencing Platform"/>
            <person name="Earl A."/>
            <person name="Ward D."/>
            <person name="Feldgarden M."/>
            <person name="Gevers D."/>
            <person name="Daigneault M."/>
            <person name="Sibley C.D."/>
            <person name="White A."/>
            <person name="Strauss J."/>
            <person name="Allen-Vercoe E."/>
            <person name="Young S.K."/>
            <person name="Zeng Q."/>
            <person name="Gargeya S."/>
            <person name="Fitzgerald M."/>
            <person name="Haas B."/>
            <person name="Abouelleil A."/>
            <person name="Alvarado L."/>
            <person name="Arachchi H.M."/>
            <person name="Berlin A."/>
            <person name="Brown A."/>
            <person name="Chapman S.B."/>
            <person name="Chen Z."/>
            <person name="Dunbar C."/>
            <person name="Freedman E."/>
            <person name="Gearin G."/>
            <person name="Gellesch M."/>
            <person name="Goldberg J."/>
            <person name="Griggs A."/>
            <person name="Gujja S."/>
            <person name="Heilman E."/>
            <person name="Heiman D."/>
            <person name="Howarth C."/>
            <person name="Larson L."/>
            <person name="Lui A."/>
            <person name="MacDonald P.J.P."/>
            <person name="Mehta T."/>
            <person name="Montmayeur A."/>
            <person name="Murphy C."/>
            <person name="Neiman D."/>
            <person name="Pearson M."/>
            <person name="Priest M."/>
            <person name="Roberts A."/>
            <person name="Saif S."/>
            <person name="Shea T."/>
            <person name="Shenoy N."/>
            <person name="Sisk P."/>
            <person name="Stolte C."/>
            <person name="Sykes S."/>
            <person name="White J."/>
            <person name="Yandava C."/>
            <person name="Nusbaum C."/>
            <person name="Birren B."/>
        </authorList>
    </citation>
    <scope>NUCLEOTIDE SEQUENCE [LARGE SCALE GENOMIC DNA]</scope>
    <source>
        <strain evidence="2 3">29_1</strain>
    </source>
</reference>
<dbReference type="Proteomes" id="UP000003157">
    <property type="component" value="Unassembled WGS sequence"/>
</dbReference>
<dbReference type="SUPFAM" id="SSF88659">
    <property type="entry name" value="Sigma3 and sigma4 domains of RNA polymerase sigma factors"/>
    <property type="match status" value="1"/>
</dbReference>
<dbReference type="InterPro" id="IPR036388">
    <property type="entry name" value="WH-like_DNA-bd_sf"/>
</dbReference>
<evidence type="ECO:0000313" key="2">
    <source>
        <dbReference type="EMBL" id="EFW06136.1"/>
    </source>
</evidence>
<dbReference type="eggNOG" id="COG1595">
    <property type="taxonomic scope" value="Bacteria"/>
</dbReference>
<name>E7G758_9FIRM</name>
<proteinExistence type="predicted"/>
<dbReference type="Gene3D" id="1.10.10.10">
    <property type="entry name" value="Winged helix-like DNA-binding domain superfamily/Winged helix DNA-binding domain"/>
    <property type="match status" value="1"/>
</dbReference>
<dbReference type="RefSeq" id="WP_008787712.1">
    <property type="nucleotide sequence ID" value="NZ_GL636577.1"/>
</dbReference>
<dbReference type="GO" id="GO:0006352">
    <property type="term" value="P:DNA-templated transcription initiation"/>
    <property type="evidence" value="ECO:0007669"/>
    <property type="project" value="InterPro"/>
</dbReference>
<dbReference type="AlphaFoldDB" id="E7G758"/>
<dbReference type="GO" id="GO:0016987">
    <property type="term" value="F:sigma factor activity"/>
    <property type="evidence" value="ECO:0007669"/>
    <property type="project" value="InterPro"/>
</dbReference>
<feature type="domain" description="RNA polymerase sigma factor 70 region 4 type 2" evidence="1">
    <location>
        <begin position="97"/>
        <end position="137"/>
    </location>
</feature>
<protein>
    <recommendedName>
        <fullName evidence="1">RNA polymerase sigma factor 70 region 4 type 2 domain-containing protein</fullName>
    </recommendedName>
</protein>
<dbReference type="HOGENOM" id="CLU_097493_0_1_9"/>
<dbReference type="STRING" id="100884.GCA_000269565_01110"/>